<proteinExistence type="predicted"/>
<evidence type="ECO:0000313" key="1">
    <source>
        <dbReference type="EMBL" id="CUQ26672.1"/>
    </source>
</evidence>
<gene>
    <name evidence="1" type="ORF">ERS852411_04173</name>
</gene>
<name>A0A174UWP7_FLAPL</name>
<dbReference type="Proteomes" id="UP000095746">
    <property type="component" value="Unassembled WGS sequence"/>
</dbReference>
<organism evidence="1 2">
    <name type="scientific">Flavonifractor plautii</name>
    <name type="common">Fusobacterium plautii</name>
    <dbReference type="NCBI Taxonomy" id="292800"/>
    <lineage>
        <taxon>Bacteria</taxon>
        <taxon>Bacillati</taxon>
        <taxon>Bacillota</taxon>
        <taxon>Clostridia</taxon>
        <taxon>Eubacteriales</taxon>
        <taxon>Oscillospiraceae</taxon>
        <taxon>Flavonifractor</taxon>
    </lineage>
</organism>
<reference evidence="1 2" key="1">
    <citation type="submission" date="2015-09" db="EMBL/GenBank/DDBJ databases">
        <authorList>
            <consortium name="Pathogen Informatics"/>
        </authorList>
    </citation>
    <scope>NUCLEOTIDE SEQUENCE [LARGE SCALE GENOMIC DNA]</scope>
    <source>
        <strain evidence="1 2">2789STDY5608854</strain>
    </source>
</reference>
<protein>
    <submittedName>
        <fullName evidence="1">Uncharacterized protein</fullName>
    </submittedName>
</protein>
<dbReference type="EMBL" id="CYZT01000827">
    <property type="protein sequence ID" value="CUQ26672.1"/>
    <property type="molecule type" value="Genomic_DNA"/>
</dbReference>
<sequence>MELLNLHQSQLLGQGVIDAPRHRVQVGMGAIAVRHGFGRAEDHRMVGYDQLRPQLGGFLRHLLRDIQGDQNL</sequence>
<accession>A0A174UWP7</accession>
<evidence type="ECO:0000313" key="2">
    <source>
        <dbReference type="Proteomes" id="UP000095746"/>
    </source>
</evidence>
<dbReference type="AlphaFoldDB" id="A0A174UWP7"/>